<accession>A0A1Z2XMU2</accession>
<organism evidence="9 11">
    <name type="scientific">Acutalibacter muris</name>
    <dbReference type="NCBI Taxonomy" id="1796620"/>
    <lineage>
        <taxon>Bacteria</taxon>
        <taxon>Bacillati</taxon>
        <taxon>Bacillota</taxon>
        <taxon>Clostridia</taxon>
        <taxon>Eubacteriales</taxon>
        <taxon>Acutalibacteraceae</taxon>
        <taxon>Acutalibacter</taxon>
    </lineage>
</organism>
<dbReference type="Proteomes" id="UP000596035">
    <property type="component" value="Chromosome"/>
</dbReference>
<dbReference type="InterPro" id="IPR039425">
    <property type="entry name" value="RNA_pol_sigma-70-like"/>
</dbReference>
<feature type="domain" description="RNA polymerase sigma-70 region 2" evidence="6">
    <location>
        <begin position="23"/>
        <end position="89"/>
    </location>
</feature>
<evidence type="ECO:0000256" key="4">
    <source>
        <dbReference type="ARBA" id="ARBA00023125"/>
    </source>
</evidence>
<evidence type="ECO:0000313" key="8">
    <source>
        <dbReference type="EMBL" id="ASB39768.1"/>
    </source>
</evidence>
<keyword evidence="4" id="KW-0238">DNA-binding</keyword>
<dbReference type="InterPro" id="IPR013325">
    <property type="entry name" value="RNA_pol_sigma_r2"/>
</dbReference>
<evidence type="ECO:0000259" key="6">
    <source>
        <dbReference type="Pfam" id="PF04542"/>
    </source>
</evidence>
<protein>
    <submittedName>
        <fullName evidence="9">Sigma-70 family RNA polymerase sigma factor</fullName>
    </submittedName>
</protein>
<keyword evidence="3" id="KW-0731">Sigma factor</keyword>
<evidence type="ECO:0000313" key="10">
    <source>
        <dbReference type="Proteomes" id="UP000196710"/>
    </source>
</evidence>
<dbReference type="AlphaFoldDB" id="A0A1Z2XMU2"/>
<dbReference type="SUPFAM" id="SSF88659">
    <property type="entry name" value="Sigma3 and sigma4 domains of RNA polymerase sigma factors"/>
    <property type="match status" value="1"/>
</dbReference>
<proteinExistence type="inferred from homology"/>
<dbReference type="KEGG" id="amur:ADH66_03325"/>
<dbReference type="GO" id="GO:0003677">
    <property type="term" value="F:DNA binding"/>
    <property type="evidence" value="ECO:0007669"/>
    <property type="project" value="UniProtKB-KW"/>
</dbReference>
<evidence type="ECO:0000256" key="5">
    <source>
        <dbReference type="ARBA" id="ARBA00023163"/>
    </source>
</evidence>
<dbReference type="InterPro" id="IPR014284">
    <property type="entry name" value="RNA_pol_sigma-70_dom"/>
</dbReference>
<evidence type="ECO:0000259" key="7">
    <source>
        <dbReference type="Pfam" id="PF08281"/>
    </source>
</evidence>
<dbReference type="PANTHER" id="PTHR43133:SF8">
    <property type="entry name" value="RNA POLYMERASE SIGMA FACTOR HI_1459-RELATED"/>
    <property type="match status" value="1"/>
</dbReference>
<evidence type="ECO:0000313" key="11">
    <source>
        <dbReference type="Proteomes" id="UP000596035"/>
    </source>
</evidence>
<dbReference type="EMBL" id="CP021422">
    <property type="protein sequence ID" value="ASB39768.1"/>
    <property type="molecule type" value="Genomic_DNA"/>
</dbReference>
<dbReference type="InterPro" id="IPR013324">
    <property type="entry name" value="RNA_pol_sigma_r3/r4-like"/>
</dbReference>
<dbReference type="InterPro" id="IPR013249">
    <property type="entry name" value="RNA_pol_sigma70_r4_t2"/>
</dbReference>
<sequence>MDNGASSYRRFLEGDDNGIVEIIRDYKDGLILFLNRYVNNIHIAEELAEDTFFKIVTRKPRFIASGSFKAWLYTIGRNMAINYMRRAKKISDASIEDITASSDECNLEESYIREEQKIVIHRALSKINPDYSKVLYLKFFEDLDNEQIAVVLKKNRRQIENMIYQAKQALKFELGKEGFHYEGL</sequence>
<comment type="similarity">
    <text evidence="1">Belongs to the sigma-70 factor family. ECF subfamily.</text>
</comment>
<name>A0A1Z2XMU2_9FIRM</name>
<evidence type="ECO:0000256" key="1">
    <source>
        <dbReference type="ARBA" id="ARBA00010641"/>
    </source>
</evidence>
<dbReference type="Gene3D" id="1.10.1740.10">
    <property type="match status" value="1"/>
</dbReference>
<dbReference type="GO" id="GO:0016987">
    <property type="term" value="F:sigma factor activity"/>
    <property type="evidence" value="ECO:0007669"/>
    <property type="project" value="UniProtKB-KW"/>
</dbReference>
<reference evidence="10" key="2">
    <citation type="submission" date="2017-05" db="EMBL/GenBank/DDBJ databases">
        <title>Improved OligoMM genomes.</title>
        <authorList>
            <person name="Garzetti D."/>
        </authorList>
    </citation>
    <scope>NUCLEOTIDE SEQUENCE [LARGE SCALE GENOMIC DNA]</scope>
    <source>
        <strain evidence="10">KB18</strain>
    </source>
</reference>
<dbReference type="SUPFAM" id="SSF88946">
    <property type="entry name" value="Sigma2 domain of RNA polymerase sigma factors"/>
    <property type="match status" value="1"/>
</dbReference>
<dbReference type="RefSeq" id="WP_066535704.1">
    <property type="nucleotide sequence ID" value="NZ_CP021422.1"/>
</dbReference>
<keyword evidence="10" id="KW-1185">Reference proteome</keyword>
<feature type="domain" description="RNA polymerase sigma factor 70 region 4 type 2" evidence="7">
    <location>
        <begin position="120"/>
        <end position="170"/>
    </location>
</feature>
<reference evidence="9 11" key="3">
    <citation type="submission" date="2020-11" db="EMBL/GenBank/DDBJ databases">
        <title>Closed and high quality bacterial genomes of the OMM12 community.</title>
        <authorList>
            <person name="Marbouty M."/>
            <person name="Lamy-Besnier Q."/>
            <person name="Debarbieux L."/>
            <person name="Koszul R."/>
        </authorList>
    </citation>
    <scope>NUCLEOTIDE SEQUENCE [LARGE SCALE GENOMIC DNA]</scope>
    <source>
        <strain evidence="9 11">KB18</strain>
    </source>
</reference>
<dbReference type="Pfam" id="PF04542">
    <property type="entry name" value="Sigma70_r2"/>
    <property type="match status" value="1"/>
</dbReference>
<dbReference type="NCBIfam" id="TIGR02937">
    <property type="entry name" value="sigma70-ECF"/>
    <property type="match status" value="1"/>
</dbReference>
<keyword evidence="5" id="KW-0804">Transcription</keyword>
<dbReference type="InterPro" id="IPR036388">
    <property type="entry name" value="WH-like_DNA-bd_sf"/>
</dbReference>
<dbReference type="EMBL" id="CP065321">
    <property type="protein sequence ID" value="QQR29059.1"/>
    <property type="molecule type" value="Genomic_DNA"/>
</dbReference>
<gene>
    <name evidence="8" type="ORF">ADH66_03325</name>
    <name evidence="9" type="ORF">I5Q82_13380</name>
</gene>
<dbReference type="PANTHER" id="PTHR43133">
    <property type="entry name" value="RNA POLYMERASE ECF-TYPE SIGMA FACTO"/>
    <property type="match status" value="1"/>
</dbReference>
<evidence type="ECO:0000256" key="2">
    <source>
        <dbReference type="ARBA" id="ARBA00023015"/>
    </source>
</evidence>
<dbReference type="Pfam" id="PF08281">
    <property type="entry name" value="Sigma70_r4_2"/>
    <property type="match status" value="1"/>
</dbReference>
<dbReference type="Gene3D" id="1.10.10.10">
    <property type="entry name" value="Winged helix-like DNA-binding domain superfamily/Winged helix DNA-binding domain"/>
    <property type="match status" value="1"/>
</dbReference>
<reference evidence="8" key="1">
    <citation type="journal article" date="2017" name="Genome Announc.">
        <title>High-Quality Whole-Genome Sequences of the Oligo-Mouse-Microbiota Bacterial Community.</title>
        <authorList>
            <person name="Garzetti D."/>
            <person name="Brugiroux S."/>
            <person name="Bunk B."/>
            <person name="Pukall R."/>
            <person name="McCoy K.D."/>
            <person name="Macpherson A.J."/>
            <person name="Stecher B."/>
        </authorList>
    </citation>
    <scope>NUCLEOTIDE SEQUENCE</scope>
    <source>
        <strain evidence="8">KB18</strain>
    </source>
</reference>
<dbReference type="Proteomes" id="UP000196710">
    <property type="component" value="Chromosome"/>
</dbReference>
<evidence type="ECO:0000313" key="9">
    <source>
        <dbReference type="EMBL" id="QQR29059.1"/>
    </source>
</evidence>
<dbReference type="InterPro" id="IPR007627">
    <property type="entry name" value="RNA_pol_sigma70_r2"/>
</dbReference>
<keyword evidence="2" id="KW-0805">Transcription regulation</keyword>
<evidence type="ECO:0000256" key="3">
    <source>
        <dbReference type="ARBA" id="ARBA00023082"/>
    </source>
</evidence>
<dbReference type="GO" id="GO:0006352">
    <property type="term" value="P:DNA-templated transcription initiation"/>
    <property type="evidence" value="ECO:0007669"/>
    <property type="project" value="InterPro"/>
</dbReference>